<reference evidence="3 5" key="1">
    <citation type="submission" date="2020-05" db="EMBL/GenBank/DDBJ databases">
        <title>Characterization of novel class B3 metallo-beta-lactamase from novel Pseudomonas species.</title>
        <authorList>
            <person name="Yamada K."/>
            <person name="Aoki K."/>
            <person name="Ishii Y."/>
        </authorList>
    </citation>
    <scope>NUCLEOTIDE SEQUENCE [LARGE SCALE GENOMIC DNA]</scope>
    <source>
        <strain evidence="3 5">TUM18999</strain>
        <strain evidence="4 6">TUM20286</strain>
    </source>
</reference>
<evidence type="ECO:0000313" key="4">
    <source>
        <dbReference type="EMBL" id="GJN54121.1"/>
    </source>
</evidence>
<evidence type="ECO:0000313" key="5">
    <source>
        <dbReference type="Proteomes" id="UP000509383"/>
    </source>
</evidence>
<sequence>MQRNLFVTAAFTAFALSFTQFSFAEESSAFVARNAQYEQRAQDAAQQQAVAKQGTERKADADQDS</sequence>
<keyword evidence="6" id="KW-1185">Reference proteome</keyword>
<feature type="compositionally biased region" description="Basic and acidic residues" evidence="1">
    <location>
        <begin position="54"/>
        <end position="65"/>
    </location>
</feature>
<protein>
    <recommendedName>
        <fullName evidence="7">Secreted protein</fullName>
    </recommendedName>
</protein>
<dbReference type="Proteomes" id="UP001054892">
    <property type="component" value="Unassembled WGS sequence"/>
</dbReference>
<dbReference type="EMBL" id="AP023189">
    <property type="protein sequence ID" value="BCG27748.1"/>
    <property type="molecule type" value="Genomic_DNA"/>
</dbReference>
<organism evidence="3 5">
    <name type="scientific">Pseudomonas tohonis</name>
    <dbReference type="NCBI Taxonomy" id="2725477"/>
    <lineage>
        <taxon>Bacteria</taxon>
        <taxon>Pseudomonadati</taxon>
        <taxon>Pseudomonadota</taxon>
        <taxon>Gammaproteobacteria</taxon>
        <taxon>Pseudomonadales</taxon>
        <taxon>Pseudomonadaceae</taxon>
        <taxon>Pseudomonas</taxon>
    </lineage>
</organism>
<proteinExistence type="predicted"/>
<evidence type="ECO:0000313" key="6">
    <source>
        <dbReference type="Proteomes" id="UP001054892"/>
    </source>
</evidence>
<dbReference type="Proteomes" id="UP000509383">
    <property type="component" value="Chromosome"/>
</dbReference>
<evidence type="ECO:0000256" key="2">
    <source>
        <dbReference type="SAM" id="SignalP"/>
    </source>
</evidence>
<dbReference type="KEGG" id="ptw:TUM18999_59390"/>
<feature type="signal peptide" evidence="2">
    <location>
        <begin position="1"/>
        <end position="24"/>
    </location>
</feature>
<keyword evidence="2" id="KW-0732">Signal</keyword>
<feature type="region of interest" description="Disordered" evidence="1">
    <location>
        <begin position="42"/>
        <end position="65"/>
    </location>
</feature>
<dbReference type="EMBL" id="BQKM01000009">
    <property type="protein sequence ID" value="GJN54121.1"/>
    <property type="molecule type" value="Genomic_DNA"/>
</dbReference>
<feature type="compositionally biased region" description="Low complexity" evidence="1">
    <location>
        <begin position="42"/>
        <end position="53"/>
    </location>
</feature>
<accession>A0A6J4EEB5</accession>
<name>A0A6J4EEB5_9PSED</name>
<gene>
    <name evidence="3" type="ORF">TUM18999_59390</name>
    <name evidence="4" type="ORF">TUM20286_38730</name>
</gene>
<feature type="chain" id="PRO_5026657894" description="Secreted protein" evidence="2">
    <location>
        <begin position="25"/>
        <end position="65"/>
    </location>
</feature>
<evidence type="ECO:0000256" key="1">
    <source>
        <dbReference type="SAM" id="MobiDB-lite"/>
    </source>
</evidence>
<dbReference type="AlphaFoldDB" id="A0A6J4EEB5"/>
<evidence type="ECO:0000313" key="3">
    <source>
        <dbReference type="EMBL" id="BCG27748.1"/>
    </source>
</evidence>
<dbReference type="RefSeq" id="WP_173176978.1">
    <property type="nucleotide sequence ID" value="NZ_AP023189.1"/>
</dbReference>
<evidence type="ECO:0008006" key="7">
    <source>
        <dbReference type="Google" id="ProtNLM"/>
    </source>
</evidence>